<dbReference type="InterPro" id="IPR008969">
    <property type="entry name" value="CarboxyPept-like_regulatory"/>
</dbReference>
<name>A0ABT6XMY7_9FLAO</name>
<dbReference type="Proteomes" id="UP001230035">
    <property type="component" value="Unassembled WGS sequence"/>
</dbReference>
<comment type="caution">
    <text evidence="2">The sequence shown here is derived from an EMBL/GenBank/DDBJ whole genome shotgun (WGS) entry which is preliminary data.</text>
</comment>
<dbReference type="SUPFAM" id="SSF49464">
    <property type="entry name" value="Carboxypeptidase regulatory domain-like"/>
    <property type="match status" value="1"/>
</dbReference>
<evidence type="ECO:0000256" key="1">
    <source>
        <dbReference type="SAM" id="SignalP"/>
    </source>
</evidence>
<keyword evidence="3" id="KW-1185">Reference proteome</keyword>
<evidence type="ECO:0000313" key="3">
    <source>
        <dbReference type="Proteomes" id="UP001230035"/>
    </source>
</evidence>
<reference evidence="2 3" key="1">
    <citation type="submission" date="2023-05" db="EMBL/GenBank/DDBJ databases">
        <title>Flavobacterium sedimenti sp. nov., isolated from the sediment.</title>
        <authorList>
            <person name="Wu N."/>
        </authorList>
    </citation>
    <scope>NUCLEOTIDE SEQUENCE [LARGE SCALE GENOMIC DNA]</scope>
    <source>
        <strain evidence="2 3">YZ-48</strain>
    </source>
</reference>
<protein>
    <recommendedName>
        <fullName evidence="4">Carboxypeptidase-like regulatory domain-containing protein</fullName>
    </recommendedName>
</protein>
<dbReference type="EMBL" id="JASGBP010000001">
    <property type="protein sequence ID" value="MDI9256454.1"/>
    <property type="molecule type" value="Genomic_DNA"/>
</dbReference>
<accession>A0ABT6XMY7</accession>
<evidence type="ECO:0008006" key="4">
    <source>
        <dbReference type="Google" id="ProtNLM"/>
    </source>
</evidence>
<organism evidence="2 3">
    <name type="scientific">Flavobacterium sedimenticola</name>
    <dbReference type="NCBI Taxonomy" id="3043286"/>
    <lineage>
        <taxon>Bacteria</taxon>
        <taxon>Pseudomonadati</taxon>
        <taxon>Bacteroidota</taxon>
        <taxon>Flavobacteriia</taxon>
        <taxon>Flavobacteriales</taxon>
        <taxon>Flavobacteriaceae</taxon>
        <taxon>Flavobacterium</taxon>
    </lineage>
</organism>
<dbReference type="RefSeq" id="WP_283238129.1">
    <property type="nucleotide sequence ID" value="NZ_JASGBP010000001.1"/>
</dbReference>
<keyword evidence="1" id="KW-0732">Signal</keyword>
<evidence type="ECO:0000313" key="2">
    <source>
        <dbReference type="EMBL" id="MDI9256454.1"/>
    </source>
</evidence>
<gene>
    <name evidence="2" type="ORF">QHT84_03390</name>
</gene>
<sequence length="244" mass="27930">MKPTLLFTFLFFTTNFCLAQNEKVLSGKIVCEGRGIANIDLVNLTSKKSTTTDPQGHFSIGVAVGDELYILSKEYIDFKLKITETHFNQNQLTITIEKKPIALEDVEIVNKSRLKVQISQADIDAIKLSKQSQALKVVNVYDGTIENGVDFVRMFKGIANWFKIKDKEKLEKAVLPPNFKDFLSSHYDRNFYLNTLKLKPEEIDLFIAYCEADVRAAALAERQDVLEMADFLFEKNEAFRKLER</sequence>
<proteinExistence type="predicted"/>
<feature type="chain" id="PRO_5046588137" description="Carboxypeptidase-like regulatory domain-containing protein" evidence="1">
    <location>
        <begin position="20"/>
        <end position="244"/>
    </location>
</feature>
<feature type="signal peptide" evidence="1">
    <location>
        <begin position="1"/>
        <end position="19"/>
    </location>
</feature>